<keyword evidence="2" id="KW-1185">Reference proteome</keyword>
<proteinExistence type="predicted"/>
<protein>
    <recommendedName>
        <fullName evidence="3">ESX-1 secretion-associated protein</fullName>
    </recommendedName>
</protein>
<name>A0A6G9YU82_9NOCA</name>
<sequence length="134" mass="15024">MRFRGRGEPEADPMRHSCWKIVDDRTPMAEDLTVDPAALDDLSTKLKQLGTDNAQAETYLKKHVELSRGQTGLIFGRVAETIQQLREQLESNYETLGRVTTQSGDEVAKAAQMYRTTDHNTAVALDRSYPGGKR</sequence>
<evidence type="ECO:0000313" key="2">
    <source>
        <dbReference type="Proteomes" id="UP000503540"/>
    </source>
</evidence>
<gene>
    <name evidence="1" type="ORF">F5544_43075</name>
</gene>
<dbReference type="AlphaFoldDB" id="A0A6G9YU82"/>
<dbReference type="KEGG" id="nah:F5544_43075"/>
<accession>A0A6G9YU82</accession>
<organism evidence="1 2">
    <name type="scientific">Nocardia arthritidis</name>
    <dbReference type="NCBI Taxonomy" id="228602"/>
    <lineage>
        <taxon>Bacteria</taxon>
        <taxon>Bacillati</taxon>
        <taxon>Actinomycetota</taxon>
        <taxon>Actinomycetes</taxon>
        <taxon>Mycobacteriales</taxon>
        <taxon>Nocardiaceae</taxon>
        <taxon>Nocardia</taxon>
    </lineage>
</organism>
<dbReference type="Pfam" id="PF10824">
    <property type="entry name" value="T7SS_ESX_EspC"/>
    <property type="match status" value="1"/>
</dbReference>
<dbReference type="InterPro" id="IPR022536">
    <property type="entry name" value="EspC"/>
</dbReference>
<dbReference type="EMBL" id="CP046172">
    <property type="protein sequence ID" value="QIS16423.1"/>
    <property type="molecule type" value="Genomic_DNA"/>
</dbReference>
<dbReference type="Proteomes" id="UP000503540">
    <property type="component" value="Chromosome"/>
</dbReference>
<evidence type="ECO:0000313" key="1">
    <source>
        <dbReference type="EMBL" id="QIS16423.1"/>
    </source>
</evidence>
<dbReference type="GO" id="GO:0009306">
    <property type="term" value="P:protein secretion"/>
    <property type="evidence" value="ECO:0007669"/>
    <property type="project" value="InterPro"/>
</dbReference>
<reference evidence="1 2" key="1">
    <citation type="journal article" date="2019" name="ACS Chem. Biol.">
        <title>Identification and Mobilization of a Cryptic Antibiotic Biosynthesis Gene Locus from a Human-Pathogenic Nocardia Isolate.</title>
        <authorList>
            <person name="Herisse M."/>
            <person name="Ishida K."/>
            <person name="Porter J.L."/>
            <person name="Howden B."/>
            <person name="Hertweck C."/>
            <person name="Stinear T.P."/>
            <person name="Pidot S.J."/>
        </authorList>
    </citation>
    <scope>NUCLEOTIDE SEQUENCE [LARGE SCALE GENOMIC DNA]</scope>
    <source>
        <strain evidence="1 2">AUSMDU00012717</strain>
    </source>
</reference>
<evidence type="ECO:0008006" key="3">
    <source>
        <dbReference type="Google" id="ProtNLM"/>
    </source>
</evidence>